<dbReference type="Pfam" id="PF01507">
    <property type="entry name" value="PAPS_reduct"/>
    <property type="match status" value="1"/>
</dbReference>
<dbReference type="Gene3D" id="3.40.50.620">
    <property type="entry name" value="HUPs"/>
    <property type="match status" value="1"/>
</dbReference>
<reference evidence="2 3" key="1">
    <citation type="submission" date="2015-11" db="EMBL/GenBank/DDBJ databases">
        <title>Expanding the genomic diversity of Burkholderia species for the development of highly accurate diagnostics.</title>
        <authorList>
            <person name="Sahl J."/>
            <person name="Keim P."/>
            <person name="Wagner D."/>
        </authorList>
    </citation>
    <scope>NUCLEOTIDE SEQUENCE [LARGE SCALE GENOMIC DNA]</scope>
    <source>
        <strain evidence="2 3">MSMB1301WGS</strain>
    </source>
</reference>
<dbReference type="InterPro" id="IPR002500">
    <property type="entry name" value="PAPS_reduct_dom"/>
</dbReference>
<dbReference type="InterPro" id="IPR014729">
    <property type="entry name" value="Rossmann-like_a/b/a_fold"/>
</dbReference>
<name>A0A119APD3_9BURK</name>
<proteinExistence type="predicted"/>
<dbReference type="GO" id="GO:0003824">
    <property type="term" value="F:catalytic activity"/>
    <property type="evidence" value="ECO:0007669"/>
    <property type="project" value="InterPro"/>
</dbReference>
<evidence type="ECO:0000259" key="1">
    <source>
        <dbReference type="Pfam" id="PF01507"/>
    </source>
</evidence>
<keyword evidence="3" id="KW-1185">Reference proteome</keyword>
<feature type="domain" description="Phosphoadenosine phosphosulphate reductase" evidence="1">
    <location>
        <begin position="41"/>
        <end position="223"/>
    </location>
</feature>
<dbReference type="PANTHER" id="PTHR43196:SF2">
    <property type="entry name" value="PHOSPHOADENOSINE PHOSPHOSULFATE REDUCTASE"/>
    <property type="match status" value="1"/>
</dbReference>
<accession>A0A119APD3</accession>
<dbReference type="RefSeq" id="WP_060108279.1">
    <property type="nucleotide sequence ID" value="NZ_LPEQ01000113.1"/>
</dbReference>
<evidence type="ECO:0000313" key="3">
    <source>
        <dbReference type="Proteomes" id="UP000062317"/>
    </source>
</evidence>
<dbReference type="Proteomes" id="UP000062317">
    <property type="component" value="Unassembled WGS sequence"/>
</dbReference>
<comment type="caution">
    <text evidence="2">The sequence shown here is derived from an EMBL/GenBank/DDBJ whole genome shotgun (WGS) entry which is preliminary data.</text>
</comment>
<dbReference type="SUPFAM" id="SSF52402">
    <property type="entry name" value="Adenine nucleotide alpha hydrolases-like"/>
    <property type="match status" value="1"/>
</dbReference>
<organism evidence="2 3">
    <name type="scientific">Burkholderia territorii</name>
    <dbReference type="NCBI Taxonomy" id="1503055"/>
    <lineage>
        <taxon>Bacteria</taxon>
        <taxon>Pseudomonadati</taxon>
        <taxon>Pseudomonadota</taxon>
        <taxon>Betaproteobacteria</taxon>
        <taxon>Burkholderiales</taxon>
        <taxon>Burkholderiaceae</taxon>
        <taxon>Burkholderia</taxon>
        <taxon>Burkholderia cepacia complex</taxon>
    </lineage>
</organism>
<dbReference type="AlphaFoldDB" id="A0A119APD3"/>
<dbReference type="EMBL" id="LPEQ01000113">
    <property type="protein sequence ID" value="KVV40958.1"/>
    <property type="molecule type" value="Genomic_DNA"/>
</dbReference>
<protein>
    <recommendedName>
        <fullName evidence="1">Phosphoadenosine phosphosulphate reductase domain-containing protein</fullName>
    </recommendedName>
</protein>
<dbReference type="PANTHER" id="PTHR43196">
    <property type="entry name" value="SULFATE ADENYLYLTRANSFERASE SUBUNIT 2"/>
    <property type="match status" value="1"/>
</dbReference>
<gene>
    <name evidence="2" type="ORF">WT27_13630</name>
</gene>
<evidence type="ECO:0000313" key="2">
    <source>
        <dbReference type="EMBL" id="KVV40958.1"/>
    </source>
</evidence>
<sequence length="590" mass="66567">MEQSEEQAIAFDAGAMELRNLEENALRAIDALLEANVNPCCGYSAGKDSTTVANLMLTAARKRIEAGKTCPTLYLLHADTGVENSAMVELARSEMRKIQAYAKKHGFSVKVLISEPALNEGFATRVFSGRALPSFPESNRDCSTSWKILPMNRLRRKLLKSAREGSFSPTILIGTRQSESVARAVATAARGESDTEVWRAPDGHRMLSPILRWADSDVWEYLGYVHAGVIDGFSDMTDIMRIYRDAGNSSCYVVGDMALDESRKAGGCGARTGCHVCVRIKSDKSMLNMLEEESGRYAYMKPLSAFREFLVATQYDWSRRNWIGRTVDSDGYVAIRPDTYSPQMLEELLKYALSIQADEFMSARKLGIKPRFSYVNRAQLYLIDAIWSLQGLHMPFHAHVIEREIAAGARFCPPALAKFEKTPTPAARWIYVGRSWDDVTSEYFSAGLRDPILEMHGEQCEVDLRQLKDGRIVMDYDAAPAIDFDEDGMELFDEFELDRHIERYHRPDVDWTIGYRTYLRYGFMSPAASSAGDIDMILRRTHWKQQHDLHGQQDIACLLRRSVAKKGEVSNAERTVDPSQYVQEPLFTAV</sequence>
<dbReference type="InterPro" id="IPR050128">
    <property type="entry name" value="Sulfate_adenylyltrnsfr_sub2"/>
</dbReference>